<dbReference type="InterPro" id="IPR027417">
    <property type="entry name" value="P-loop_NTPase"/>
</dbReference>
<evidence type="ECO:0000313" key="1">
    <source>
        <dbReference type="EMBL" id="KAA2253290.1"/>
    </source>
</evidence>
<dbReference type="OrthoDB" id="4578613at2"/>
<dbReference type="EMBL" id="VUOB01000067">
    <property type="protein sequence ID" value="KAA2253290.1"/>
    <property type="molecule type" value="Genomic_DNA"/>
</dbReference>
<dbReference type="RefSeq" id="WP_149853856.1">
    <property type="nucleotide sequence ID" value="NZ_VUOB01000067.1"/>
</dbReference>
<organism evidence="1 2">
    <name type="scientific">Solihabitans fulvus</name>
    <dbReference type="NCBI Taxonomy" id="1892852"/>
    <lineage>
        <taxon>Bacteria</taxon>
        <taxon>Bacillati</taxon>
        <taxon>Actinomycetota</taxon>
        <taxon>Actinomycetes</taxon>
        <taxon>Pseudonocardiales</taxon>
        <taxon>Pseudonocardiaceae</taxon>
        <taxon>Solihabitans</taxon>
    </lineage>
</organism>
<dbReference type="Gene3D" id="3.40.50.300">
    <property type="entry name" value="P-loop containing nucleotide triphosphate hydrolases"/>
    <property type="match status" value="1"/>
</dbReference>
<protein>
    <submittedName>
        <fullName evidence="1">AAA family ATPase</fullName>
    </submittedName>
</protein>
<proteinExistence type="predicted"/>
<comment type="caution">
    <text evidence="1">The sequence shown here is derived from an EMBL/GenBank/DDBJ whole genome shotgun (WGS) entry which is preliminary data.</text>
</comment>
<dbReference type="SUPFAM" id="SSF52540">
    <property type="entry name" value="P-loop containing nucleoside triphosphate hydrolases"/>
    <property type="match status" value="1"/>
</dbReference>
<name>A0A5B2WR59_9PSEU</name>
<dbReference type="AlphaFoldDB" id="A0A5B2WR59"/>
<evidence type="ECO:0000313" key="2">
    <source>
        <dbReference type="Proteomes" id="UP000323454"/>
    </source>
</evidence>
<sequence length="371" mass="41364">MTSSFAHPGLAEPRSKEEWRAYLTTPPPARPVMPPRATYQRLPEPERLLLDDARQDYHSALVLVRTEQMKRLHHNMHRRMRTNARQAPGARRGIVLDGPATIGKSTLVKIFAADVERQLQRRHPHRFDPTTPYVIDGYAVDYTPVVYLNIPAQATPKDLSTQLADYLGHPHTNKATRTAITTAVLDAMRLCGTELVIIDDVHFLDLSAREGKVVNDHLKYLANHTAATFIYTGADLATSGLFLEGNGSSRATQTSGRNTLHKMSPFSITNTAGQQEWAAVVKAMEDALLLYQHKRGSLTRLWRYLHDRTGGSICGLSDLVRESAIEAILTGDEAITRNLMDSIEISELAQQTYRRTQCRTTTTSKTTAKAG</sequence>
<gene>
    <name evidence="1" type="ORF">F0L68_33290</name>
</gene>
<reference evidence="1 2" key="1">
    <citation type="submission" date="2019-09" db="EMBL/GenBank/DDBJ databases">
        <title>Goodfellowia gen. nov., a new genus of the Pseudonocardineae related to Actinoalloteichus, containing Goodfellowia coeruleoviolacea gen. nov., comb. nov. gen. nov., comb. nov.</title>
        <authorList>
            <person name="Labeda D."/>
        </authorList>
    </citation>
    <scope>NUCLEOTIDE SEQUENCE [LARGE SCALE GENOMIC DNA]</scope>
    <source>
        <strain evidence="1 2">AN110305</strain>
    </source>
</reference>
<dbReference type="InterPro" id="IPR008868">
    <property type="entry name" value="TniB"/>
</dbReference>
<dbReference type="Pfam" id="PF05621">
    <property type="entry name" value="TniB"/>
    <property type="match status" value="1"/>
</dbReference>
<reference evidence="1 2" key="2">
    <citation type="submission" date="2019-09" db="EMBL/GenBank/DDBJ databases">
        <authorList>
            <person name="Jin C."/>
        </authorList>
    </citation>
    <scope>NUCLEOTIDE SEQUENCE [LARGE SCALE GENOMIC DNA]</scope>
    <source>
        <strain evidence="1 2">AN110305</strain>
    </source>
</reference>
<dbReference type="Proteomes" id="UP000323454">
    <property type="component" value="Unassembled WGS sequence"/>
</dbReference>
<accession>A0A5B2WR59</accession>
<keyword evidence="2" id="KW-1185">Reference proteome</keyword>